<dbReference type="HAMAP" id="MF_00771">
    <property type="entry name" value="UPF0310"/>
    <property type="match status" value="1"/>
</dbReference>
<keyword evidence="4" id="KW-1185">Reference proteome</keyword>
<dbReference type="CDD" id="cd21132">
    <property type="entry name" value="EVE-like"/>
    <property type="match status" value="1"/>
</dbReference>
<gene>
    <name evidence="3" type="ORF">DEW08_28750</name>
</gene>
<dbReference type="NCBIfam" id="NF002616">
    <property type="entry name" value="PRK02268.1-2"/>
    <property type="match status" value="1"/>
</dbReference>
<protein>
    <recommendedName>
        <fullName evidence="1">UPF0310 protein DEW08_28750</fullName>
    </recommendedName>
</protein>
<dbReference type="OrthoDB" id="9793567at2"/>
<geneLocation type="plasmid" evidence="3 4">
    <name>unnamed3</name>
</geneLocation>
<name>A0A2S2D016_9PROT</name>
<dbReference type="Gene3D" id="3.10.590.10">
    <property type="entry name" value="ph1033 like domains"/>
    <property type="match status" value="1"/>
</dbReference>
<dbReference type="RefSeq" id="WP_109333846.1">
    <property type="nucleotide sequence ID" value="NZ_CP029358.1"/>
</dbReference>
<dbReference type="SUPFAM" id="SSF88697">
    <property type="entry name" value="PUA domain-like"/>
    <property type="match status" value="1"/>
</dbReference>
<dbReference type="KEGG" id="azz:DEW08_28750"/>
<keyword evidence="3" id="KW-0614">Plasmid</keyword>
<evidence type="ECO:0000313" key="4">
    <source>
        <dbReference type="Proteomes" id="UP000245629"/>
    </source>
</evidence>
<dbReference type="AlphaFoldDB" id="A0A2S2D016"/>
<proteinExistence type="inferred from homology"/>
<dbReference type="Pfam" id="PF01878">
    <property type="entry name" value="EVE"/>
    <property type="match status" value="1"/>
</dbReference>
<dbReference type="InterPro" id="IPR015947">
    <property type="entry name" value="PUA-like_sf"/>
</dbReference>
<feature type="domain" description="EVE" evidence="2">
    <location>
        <begin position="6"/>
        <end position="134"/>
    </location>
</feature>
<evidence type="ECO:0000313" key="3">
    <source>
        <dbReference type="EMBL" id="AWK89990.1"/>
    </source>
</evidence>
<reference evidence="4" key="1">
    <citation type="submission" date="2018-05" db="EMBL/GenBank/DDBJ databases">
        <title>Azospirillum thermophila sp. nov., a novel isolated from hot spring.</title>
        <authorList>
            <person name="Zhao Z."/>
        </authorList>
    </citation>
    <scope>NUCLEOTIDE SEQUENCE [LARGE SCALE GENOMIC DNA]</scope>
    <source>
        <strain evidence="4">CFH 70021</strain>
        <plasmid evidence="4">unnamed3</plasmid>
    </source>
</reference>
<dbReference type="InterPro" id="IPR002740">
    <property type="entry name" value="EVE_domain"/>
</dbReference>
<evidence type="ECO:0000259" key="2">
    <source>
        <dbReference type="Pfam" id="PF01878"/>
    </source>
</evidence>
<evidence type="ECO:0000256" key="1">
    <source>
        <dbReference type="HAMAP-Rule" id="MF_00771"/>
    </source>
</evidence>
<dbReference type="EMBL" id="CP029358">
    <property type="protein sequence ID" value="AWK89990.1"/>
    <property type="molecule type" value="Genomic_DNA"/>
</dbReference>
<sequence length="160" mass="17629">MAVRSWIAVACAEHVRRGRAEGFMQVCHGKAAPLRRLSAGDRVAYYSPTVTFRGPDPLQAFTAIGLVRPGAPYQADMGYGFHPFRRDVDWLDGAEAPIRPLLDRLEFARGGRTWGYQLRFGLFEVSGADMDLIAGAMGLDDLALRLPPPAQPEIPALLHR</sequence>
<dbReference type="InterPro" id="IPR022996">
    <property type="entry name" value="UPF0310"/>
</dbReference>
<dbReference type="Proteomes" id="UP000245629">
    <property type="component" value="Plasmid unnamed3"/>
</dbReference>
<comment type="similarity">
    <text evidence="1">Belongs to the UPF0310 family.</text>
</comment>
<accession>A0A2S2D016</accession>
<organism evidence="3 4">
    <name type="scientific">Azospirillum thermophilum</name>
    <dbReference type="NCBI Taxonomy" id="2202148"/>
    <lineage>
        <taxon>Bacteria</taxon>
        <taxon>Pseudomonadati</taxon>
        <taxon>Pseudomonadota</taxon>
        <taxon>Alphaproteobacteria</taxon>
        <taxon>Rhodospirillales</taxon>
        <taxon>Azospirillaceae</taxon>
        <taxon>Azospirillum</taxon>
    </lineage>
</organism>